<dbReference type="Proteomes" id="UP000263993">
    <property type="component" value="Unassembled WGS sequence"/>
</dbReference>
<accession>A0A371B3X7</accession>
<dbReference type="OrthoDB" id="8136929at2"/>
<dbReference type="RefSeq" id="WP_115518274.1">
    <property type="nucleotide sequence ID" value="NZ_QRGO01000002.1"/>
</dbReference>
<comment type="caution">
    <text evidence="1">The sequence shown here is derived from an EMBL/GenBank/DDBJ whole genome shotgun (WGS) entry which is preliminary data.</text>
</comment>
<dbReference type="EMBL" id="QRGO01000002">
    <property type="protein sequence ID" value="RDV02153.1"/>
    <property type="molecule type" value="Genomic_DNA"/>
</dbReference>
<organism evidence="1 2">
    <name type="scientific">Undibacter mobilis</name>
    <dbReference type="NCBI Taxonomy" id="2292256"/>
    <lineage>
        <taxon>Bacteria</taxon>
        <taxon>Pseudomonadati</taxon>
        <taxon>Pseudomonadota</taxon>
        <taxon>Alphaproteobacteria</taxon>
        <taxon>Hyphomicrobiales</taxon>
        <taxon>Nitrobacteraceae</taxon>
        <taxon>Undibacter</taxon>
    </lineage>
</organism>
<evidence type="ECO:0000313" key="1">
    <source>
        <dbReference type="EMBL" id="RDV02153.1"/>
    </source>
</evidence>
<gene>
    <name evidence="1" type="ORF">DXH78_16280</name>
</gene>
<sequence>MLKEGFFDEHWGAGWPNLREIEACMLDPVRREAYFKAGRDGGSFFAKGLHGTEGLTPESGRISSALYLSLSPGLGASLQYNRWDVRQQKLLVFVSRGDLSRLGEFVRSFHGTPLSVGLFISFEDGFRAVKEFIETEGEQPTSIEWIDAETLPPETFPDP</sequence>
<name>A0A371B3X7_9BRAD</name>
<keyword evidence="2" id="KW-1185">Reference proteome</keyword>
<reference evidence="2" key="1">
    <citation type="submission" date="2018-08" db="EMBL/GenBank/DDBJ databases">
        <authorList>
            <person name="Kim S.-J."/>
            <person name="Jung G.-Y."/>
        </authorList>
    </citation>
    <scope>NUCLEOTIDE SEQUENCE [LARGE SCALE GENOMIC DNA]</scope>
    <source>
        <strain evidence="2">GY_H</strain>
    </source>
</reference>
<evidence type="ECO:0000313" key="2">
    <source>
        <dbReference type="Proteomes" id="UP000263993"/>
    </source>
</evidence>
<proteinExistence type="predicted"/>
<protein>
    <submittedName>
        <fullName evidence="1">Uncharacterized protein</fullName>
    </submittedName>
</protein>
<dbReference type="AlphaFoldDB" id="A0A371B3X7"/>